<accession>A0A2Z4MBY0</accession>
<proteinExistence type="predicted"/>
<protein>
    <submittedName>
        <fullName evidence="1">Uncharacterized protein</fullName>
    </submittedName>
</protein>
<dbReference type="AlphaFoldDB" id="A0A2Z4MBY0"/>
<name>A0A2Z4MBY0_BREBE</name>
<dbReference type="Proteomes" id="UP000036061">
    <property type="component" value="Chromosome"/>
</dbReference>
<reference evidence="1 2" key="1">
    <citation type="journal article" date="2015" name="Genome Announc.">
        <title>Draft Genome Sequence of Brevibacillus brevis DZQ7, a Plant Growth-Promoting Rhizobacterium with Broad-Spectrum Antimicrobial Activity.</title>
        <authorList>
            <person name="Hou Q."/>
            <person name="Wang C."/>
            <person name="Hou X."/>
            <person name="Xia Z."/>
            <person name="Ye J."/>
            <person name="Liu K."/>
            <person name="Liu H."/>
            <person name="Wang J."/>
            <person name="Guo H."/>
            <person name="Yu X."/>
            <person name="Yang Y."/>
            <person name="Du B."/>
            <person name="Ding Y."/>
        </authorList>
    </citation>
    <scope>NUCLEOTIDE SEQUENCE [LARGE SCALE GENOMIC DNA]</scope>
    <source>
        <strain evidence="1 2">DZQ7</strain>
    </source>
</reference>
<gene>
    <name evidence="1" type="ORF">AB432_002430</name>
</gene>
<dbReference type="EMBL" id="CP030117">
    <property type="protein sequence ID" value="AWX53984.1"/>
    <property type="molecule type" value="Genomic_DNA"/>
</dbReference>
<sequence>MEKYSTFQYFLECYFNVSANYNELYGSSLNDALEGFLSRIFHFVQIVIITFYIDFGHSSAL</sequence>
<evidence type="ECO:0000313" key="2">
    <source>
        <dbReference type="Proteomes" id="UP000036061"/>
    </source>
</evidence>
<evidence type="ECO:0000313" key="1">
    <source>
        <dbReference type="EMBL" id="AWX53984.1"/>
    </source>
</evidence>
<organism evidence="1 2">
    <name type="scientific">Brevibacillus brevis</name>
    <name type="common">Bacillus brevis</name>
    <dbReference type="NCBI Taxonomy" id="1393"/>
    <lineage>
        <taxon>Bacteria</taxon>
        <taxon>Bacillati</taxon>
        <taxon>Bacillota</taxon>
        <taxon>Bacilli</taxon>
        <taxon>Bacillales</taxon>
        <taxon>Paenibacillaceae</taxon>
        <taxon>Brevibacillus</taxon>
    </lineage>
</organism>